<dbReference type="InterPro" id="IPR001188">
    <property type="entry name" value="Sperm_putr-bd"/>
</dbReference>
<dbReference type="Pfam" id="PF13343">
    <property type="entry name" value="SBP_bac_6"/>
    <property type="match status" value="1"/>
</dbReference>
<dbReference type="SUPFAM" id="SSF53850">
    <property type="entry name" value="Periplasmic binding protein-like II"/>
    <property type="match status" value="1"/>
</dbReference>
<dbReference type="PROSITE" id="PS51257">
    <property type="entry name" value="PROKAR_LIPOPROTEIN"/>
    <property type="match status" value="1"/>
</dbReference>
<dbReference type="GO" id="GO:0015846">
    <property type="term" value="P:polyamine transport"/>
    <property type="evidence" value="ECO:0007669"/>
    <property type="project" value="InterPro"/>
</dbReference>
<keyword evidence="3" id="KW-0732">Signal</keyword>
<keyword evidence="7" id="KW-1185">Reference proteome</keyword>
<dbReference type="Proteomes" id="UP000271624">
    <property type="component" value="Unassembled WGS sequence"/>
</dbReference>
<evidence type="ECO:0000313" key="7">
    <source>
        <dbReference type="Proteomes" id="UP000271624"/>
    </source>
</evidence>
<sequence length="386" mass="44622">MNRRYFLIGTGVIFSQLLIGCSDNKTRLTVELLKNSLPAQVVDEFRRTLKSNTDINIALVEQFKDVFNKLETWQKPTQPKNDLFGWFRRLSSGNSGNENKISTDLVSLGDYWLQGAIEKKLIQPIDVSKVQQWSVLPQQYRELVTRNDKGFVDPQGKIWGAPYRWGNTVIVYRRDKFEEKKWAPIKDWADLWRPELRDRISLLNHPREVIGLVLKRLNKSYNETDLKSITELERELNNLNQQVKFYGSTQYIEPLLIGDTLAAVGWSQDILPALANYRDLAVVVPQSGTAQSVDLWVNPSGRQSQQELVTQWINFLWQPKIARQIATRTRSHSPIPIKIETSEIPEALRSSLIISQNILDKSEFILPLPVEVEQQYINLFESMKKS</sequence>
<keyword evidence="4" id="KW-0574">Periplasm</keyword>
<evidence type="ECO:0000256" key="3">
    <source>
        <dbReference type="ARBA" id="ARBA00022729"/>
    </source>
</evidence>
<keyword evidence="5" id="KW-0175">Coiled coil</keyword>
<gene>
    <name evidence="6" type="ORF">DSM106972_051620</name>
</gene>
<dbReference type="OrthoDB" id="503789at2"/>
<evidence type="ECO:0000256" key="4">
    <source>
        <dbReference type="ARBA" id="ARBA00022764"/>
    </source>
</evidence>
<protein>
    <recommendedName>
        <fullName evidence="8">Polyamine ABC transporter substrate-binding protein</fullName>
    </recommendedName>
</protein>
<accession>A0A3S1CIU2</accession>
<feature type="coiled-coil region" evidence="5">
    <location>
        <begin position="222"/>
        <end position="249"/>
    </location>
</feature>
<dbReference type="GO" id="GO:0042597">
    <property type="term" value="C:periplasmic space"/>
    <property type="evidence" value="ECO:0007669"/>
    <property type="project" value="UniProtKB-SubCell"/>
</dbReference>
<dbReference type="PANTHER" id="PTHR30222">
    <property type="entry name" value="SPERMIDINE/PUTRESCINE-BINDING PERIPLASMIC PROTEIN"/>
    <property type="match status" value="1"/>
</dbReference>
<reference evidence="6" key="2">
    <citation type="journal article" date="2019" name="Genome Biol. Evol.">
        <title>Day and night: Metabolic profiles and evolutionary relationships of six axenic non-marine cyanobacteria.</title>
        <authorList>
            <person name="Will S.E."/>
            <person name="Henke P."/>
            <person name="Boedeker C."/>
            <person name="Huang S."/>
            <person name="Brinkmann H."/>
            <person name="Rohde M."/>
            <person name="Jarek M."/>
            <person name="Friedl T."/>
            <person name="Seufert S."/>
            <person name="Schumacher M."/>
            <person name="Overmann J."/>
            <person name="Neumann-Schaal M."/>
            <person name="Petersen J."/>
        </authorList>
    </citation>
    <scope>NUCLEOTIDE SEQUENCE [LARGE SCALE GENOMIC DNA]</scope>
    <source>
        <strain evidence="6">PCC 7102</strain>
    </source>
</reference>
<keyword evidence="2" id="KW-0813">Transport</keyword>
<organism evidence="6 7">
    <name type="scientific">Dulcicalothrix desertica PCC 7102</name>
    <dbReference type="NCBI Taxonomy" id="232991"/>
    <lineage>
        <taxon>Bacteria</taxon>
        <taxon>Bacillati</taxon>
        <taxon>Cyanobacteriota</taxon>
        <taxon>Cyanophyceae</taxon>
        <taxon>Nostocales</taxon>
        <taxon>Calotrichaceae</taxon>
        <taxon>Dulcicalothrix</taxon>
    </lineage>
</organism>
<proteinExistence type="predicted"/>
<reference evidence="6" key="1">
    <citation type="submission" date="2018-12" db="EMBL/GenBank/DDBJ databases">
        <authorList>
            <person name="Will S."/>
            <person name="Neumann-Schaal M."/>
            <person name="Henke P."/>
        </authorList>
    </citation>
    <scope>NUCLEOTIDE SEQUENCE</scope>
    <source>
        <strain evidence="6">PCC 7102</strain>
    </source>
</reference>
<evidence type="ECO:0000313" key="6">
    <source>
        <dbReference type="EMBL" id="RUT03523.1"/>
    </source>
</evidence>
<dbReference type="RefSeq" id="WP_127083477.1">
    <property type="nucleotide sequence ID" value="NZ_RSCL01000013.1"/>
</dbReference>
<comment type="subcellular location">
    <subcellularLocation>
        <location evidence="1">Periplasm</location>
    </subcellularLocation>
</comment>
<evidence type="ECO:0000256" key="2">
    <source>
        <dbReference type="ARBA" id="ARBA00022448"/>
    </source>
</evidence>
<evidence type="ECO:0008006" key="8">
    <source>
        <dbReference type="Google" id="ProtNLM"/>
    </source>
</evidence>
<comment type="caution">
    <text evidence="6">The sequence shown here is derived from an EMBL/GenBank/DDBJ whole genome shotgun (WGS) entry which is preliminary data.</text>
</comment>
<dbReference type="Gene3D" id="3.40.190.10">
    <property type="entry name" value="Periplasmic binding protein-like II"/>
    <property type="match status" value="2"/>
</dbReference>
<dbReference type="PRINTS" id="PR00909">
    <property type="entry name" value="SPERMDNBNDNG"/>
</dbReference>
<name>A0A3S1CIU2_9CYAN</name>
<dbReference type="AlphaFoldDB" id="A0A3S1CIU2"/>
<dbReference type="GO" id="GO:0019808">
    <property type="term" value="F:polyamine binding"/>
    <property type="evidence" value="ECO:0007669"/>
    <property type="project" value="InterPro"/>
</dbReference>
<dbReference type="EMBL" id="RSCL01000013">
    <property type="protein sequence ID" value="RUT03523.1"/>
    <property type="molecule type" value="Genomic_DNA"/>
</dbReference>
<evidence type="ECO:0000256" key="1">
    <source>
        <dbReference type="ARBA" id="ARBA00004418"/>
    </source>
</evidence>
<dbReference type="PANTHER" id="PTHR30222:SF17">
    <property type="entry name" value="SPERMIDINE_PUTRESCINE-BINDING PERIPLASMIC PROTEIN"/>
    <property type="match status" value="1"/>
</dbReference>
<evidence type="ECO:0000256" key="5">
    <source>
        <dbReference type="SAM" id="Coils"/>
    </source>
</evidence>